<dbReference type="Proteomes" id="UP000287651">
    <property type="component" value="Unassembled WGS sequence"/>
</dbReference>
<evidence type="ECO:0000256" key="1">
    <source>
        <dbReference type="SAM" id="MobiDB-lite"/>
    </source>
</evidence>
<proteinExistence type="predicted"/>
<evidence type="ECO:0000313" key="2">
    <source>
        <dbReference type="EMBL" id="RRT62609.1"/>
    </source>
</evidence>
<organism evidence="2 3">
    <name type="scientific">Ensete ventricosum</name>
    <name type="common">Abyssinian banana</name>
    <name type="synonym">Musa ensete</name>
    <dbReference type="NCBI Taxonomy" id="4639"/>
    <lineage>
        <taxon>Eukaryota</taxon>
        <taxon>Viridiplantae</taxon>
        <taxon>Streptophyta</taxon>
        <taxon>Embryophyta</taxon>
        <taxon>Tracheophyta</taxon>
        <taxon>Spermatophyta</taxon>
        <taxon>Magnoliopsida</taxon>
        <taxon>Liliopsida</taxon>
        <taxon>Zingiberales</taxon>
        <taxon>Musaceae</taxon>
        <taxon>Ensete</taxon>
    </lineage>
</organism>
<evidence type="ECO:0000313" key="3">
    <source>
        <dbReference type="Proteomes" id="UP000287651"/>
    </source>
</evidence>
<dbReference type="AlphaFoldDB" id="A0A426ZF61"/>
<dbReference type="EMBL" id="AMZH03006921">
    <property type="protein sequence ID" value="RRT62609.1"/>
    <property type="molecule type" value="Genomic_DNA"/>
</dbReference>
<gene>
    <name evidence="2" type="ORF">B296_00010141</name>
</gene>
<name>A0A426ZF61_ENSVE</name>
<comment type="caution">
    <text evidence="2">The sequence shown here is derived from an EMBL/GenBank/DDBJ whole genome shotgun (WGS) entry which is preliminary data.</text>
</comment>
<sequence>MRRDQPAICVRRDKTPVVARYSRTTSARLYRNDQKGEKASESMREMVGSCTKKTTTMSTTQVVFCKTLVDGVMGVEVEDAVAGSGTKKTTARAAGSATVSVKGSPEV</sequence>
<protein>
    <submittedName>
        <fullName evidence="2">Uncharacterized protein</fullName>
    </submittedName>
</protein>
<accession>A0A426ZF61</accession>
<reference evidence="2 3" key="1">
    <citation type="journal article" date="2014" name="Agronomy (Basel)">
        <title>A Draft Genome Sequence for Ensete ventricosum, the Drought-Tolerant Tree Against Hunger.</title>
        <authorList>
            <person name="Harrison J."/>
            <person name="Moore K.A."/>
            <person name="Paszkiewicz K."/>
            <person name="Jones T."/>
            <person name="Grant M."/>
            <person name="Ambacheew D."/>
            <person name="Muzemil S."/>
            <person name="Studholme D.J."/>
        </authorList>
    </citation>
    <scope>NUCLEOTIDE SEQUENCE [LARGE SCALE GENOMIC DNA]</scope>
</reference>
<feature type="region of interest" description="Disordered" evidence="1">
    <location>
        <begin position="83"/>
        <end position="107"/>
    </location>
</feature>